<protein>
    <recommendedName>
        <fullName evidence="5">DUF3159 domain-containing protein</fullName>
    </recommendedName>
</protein>
<organism evidence="3 4">
    <name type="scientific">Rhodococcus wratislaviensis NBRC 100605</name>
    <dbReference type="NCBI Taxonomy" id="1219028"/>
    <lineage>
        <taxon>Bacteria</taxon>
        <taxon>Bacillati</taxon>
        <taxon>Actinomycetota</taxon>
        <taxon>Actinomycetes</taxon>
        <taxon>Mycobacteriales</taxon>
        <taxon>Nocardiaceae</taxon>
        <taxon>Rhodococcus</taxon>
    </lineage>
</organism>
<dbReference type="RefSeq" id="WP_081792509.1">
    <property type="nucleotide sequence ID" value="NZ_BAWF01000041.1"/>
</dbReference>
<evidence type="ECO:0000256" key="1">
    <source>
        <dbReference type="SAM" id="MobiDB-lite"/>
    </source>
</evidence>
<dbReference type="Pfam" id="PF11361">
    <property type="entry name" value="DUF3159"/>
    <property type="match status" value="1"/>
</dbReference>
<reference evidence="3 4" key="1">
    <citation type="submission" date="2014-02" db="EMBL/GenBank/DDBJ databases">
        <title>Whole genome shotgun sequence of Rhodococcus wratislaviensis NBRC 100605.</title>
        <authorList>
            <person name="Hosoyama A."/>
            <person name="Tsuchikane K."/>
            <person name="Yoshida I."/>
            <person name="Ohji S."/>
            <person name="Ichikawa N."/>
            <person name="Yamazoe A."/>
            <person name="Fujita N."/>
        </authorList>
    </citation>
    <scope>NUCLEOTIDE SEQUENCE [LARGE SCALE GENOMIC DNA]</scope>
    <source>
        <strain evidence="3 4">NBRC 100605</strain>
    </source>
</reference>
<feature type="transmembrane region" description="Helical" evidence="2">
    <location>
        <begin position="48"/>
        <end position="72"/>
    </location>
</feature>
<evidence type="ECO:0000256" key="2">
    <source>
        <dbReference type="SAM" id="Phobius"/>
    </source>
</evidence>
<name>X0Q9C1_RHOWR</name>
<dbReference type="Proteomes" id="UP000019491">
    <property type="component" value="Unassembled WGS sequence"/>
</dbReference>
<evidence type="ECO:0008006" key="5">
    <source>
        <dbReference type="Google" id="ProtNLM"/>
    </source>
</evidence>
<accession>X0Q9C1</accession>
<dbReference type="AlphaFoldDB" id="X0Q9C1"/>
<keyword evidence="2" id="KW-0812">Transmembrane</keyword>
<dbReference type="InterPro" id="IPR016566">
    <property type="entry name" value="UCP010219"/>
</dbReference>
<evidence type="ECO:0000313" key="4">
    <source>
        <dbReference type="Proteomes" id="UP000019491"/>
    </source>
</evidence>
<keyword evidence="2" id="KW-1133">Transmembrane helix</keyword>
<feature type="transmembrane region" description="Helical" evidence="2">
    <location>
        <begin position="84"/>
        <end position="104"/>
    </location>
</feature>
<dbReference type="EMBL" id="BAWF01000041">
    <property type="protein sequence ID" value="GAF47496.1"/>
    <property type="molecule type" value="Genomic_DNA"/>
</dbReference>
<sequence length="254" mass="26856">MTQPEPHYAHGRTGETTAAPVPPIDATQKLLDQLGGTTGMIYTAVPTVVFVVANSVVALPIAIGIAVALALVITGLRLVRGEPLTQAIGGLVGVAAAGGVAAWTGSAGGFFLIGIWVSLAGALITLVSVLARRPLTGLLWNVLHGNKYSWRTDRSVLRGHDIATLTFTALFAARYLVQDWLYDTDATGWLAFAKIAMGTPLLALALLVAVWAFRRSTTRLTPRSTSSAGSAPEVADVRTEQTWTEPQSDSRDLR</sequence>
<evidence type="ECO:0000313" key="3">
    <source>
        <dbReference type="EMBL" id="GAF47496.1"/>
    </source>
</evidence>
<dbReference type="OrthoDB" id="5244221at2"/>
<proteinExistence type="predicted"/>
<feature type="transmembrane region" description="Helical" evidence="2">
    <location>
        <begin position="110"/>
        <end position="131"/>
    </location>
</feature>
<comment type="caution">
    <text evidence="3">The sequence shown here is derived from an EMBL/GenBank/DDBJ whole genome shotgun (WGS) entry which is preliminary data.</text>
</comment>
<keyword evidence="4" id="KW-1185">Reference proteome</keyword>
<keyword evidence="2" id="KW-0472">Membrane</keyword>
<feature type="region of interest" description="Disordered" evidence="1">
    <location>
        <begin position="1"/>
        <end position="21"/>
    </location>
</feature>
<gene>
    <name evidence="3" type="ORF">RW1_041_00410</name>
</gene>
<feature type="transmembrane region" description="Helical" evidence="2">
    <location>
        <begin position="156"/>
        <end position="177"/>
    </location>
</feature>
<feature type="region of interest" description="Disordered" evidence="1">
    <location>
        <begin position="221"/>
        <end position="254"/>
    </location>
</feature>
<feature type="transmembrane region" description="Helical" evidence="2">
    <location>
        <begin position="189"/>
        <end position="213"/>
    </location>
</feature>